<proteinExistence type="predicted"/>
<organism evidence="1 2">
    <name type="scientific">Romanomermis culicivorax</name>
    <name type="common">Nematode worm</name>
    <dbReference type="NCBI Taxonomy" id="13658"/>
    <lineage>
        <taxon>Eukaryota</taxon>
        <taxon>Metazoa</taxon>
        <taxon>Ecdysozoa</taxon>
        <taxon>Nematoda</taxon>
        <taxon>Enoplea</taxon>
        <taxon>Dorylaimia</taxon>
        <taxon>Mermithida</taxon>
        <taxon>Mermithoidea</taxon>
        <taxon>Mermithidae</taxon>
        <taxon>Romanomermis</taxon>
    </lineage>
</organism>
<dbReference type="Proteomes" id="UP000887565">
    <property type="component" value="Unplaced"/>
</dbReference>
<keyword evidence="1" id="KW-1185">Reference proteome</keyword>
<reference evidence="2" key="1">
    <citation type="submission" date="2022-11" db="UniProtKB">
        <authorList>
            <consortium name="WormBaseParasite"/>
        </authorList>
    </citation>
    <scope>IDENTIFICATION</scope>
</reference>
<accession>A0A915I1N6</accession>
<dbReference type="WBParaSite" id="nRc.2.0.1.t07735-RA">
    <property type="protein sequence ID" value="nRc.2.0.1.t07735-RA"/>
    <property type="gene ID" value="nRc.2.0.1.g07735"/>
</dbReference>
<dbReference type="AlphaFoldDB" id="A0A915I1N6"/>
<evidence type="ECO:0000313" key="2">
    <source>
        <dbReference type="WBParaSite" id="nRc.2.0.1.t07735-RA"/>
    </source>
</evidence>
<protein>
    <submittedName>
        <fullName evidence="2">Ovule protein</fullName>
    </submittedName>
</protein>
<evidence type="ECO:0000313" key="1">
    <source>
        <dbReference type="Proteomes" id="UP000887565"/>
    </source>
</evidence>
<sequence length="62" mass="6972">SNSWLPEIFLFGGKFFGGKLADYSEVIVKVLLNFGILTSNFSIPMSDEILLQFCVSLFDFCL</sequence>
<name>A0A915I1N6_ROMCU</name>